<proteinExistence type="predicted"/>
<sequence>MSSMKTMTNLSKYGFNTLCIKSMNMAGAFVSPNGIIVNSNNPYLVLNAVLGMSSFGILS</sequence>
<name>A0AAP0J8U4_9MAGN</name>
<keyword evidence="2" id="KW-1185">Reference proteome</keyword>
<dbReference type="AlphaFoldDB" id="A0AAP0J8U4"/>
<evidence type="ECO:0000313" key="1">
    <source>
        <dbReference type="EMBL" id="KAK9128760.1"/>
    </source>
</evidence>
<gene>
    <name evidence="1" type="ORF">Syun_017557</name>
</gene>
<dbReference type="Proteomes" id="UP001420932">
    <property type="component" value="Unassembled WGS sequence"/>
</dbReference>
<protein>
    <submittedName>
        <fullName evidence="1">Uncharacterized protein</fullName>
    </submittedName>
</protein>
<organism evidence="1 2">
    <name type="scientific">Stephania yunnanensis</name>
    <dbReference type="NCBI Taxonomy" id="152371"/>
    <lineage>
        <taxon>Eukaryota</taxon>
        <taxon>Viridiplantae</taxon>
        <taxon>Streptophyta</taxon>
        <taxon>Embryophyta</taxon>
        <taxon>Tracheophyta</taxon>
        <taxon>Spermatophyta</taxon>
        <taxon>Magnoliopsida</taxon>
        <taxon>Ranunculales</taxon>
        <taxon>Menispermaceae</taxon>
        <taxon>Menispermoideae</taxon>
        <taxon>Cissampelideae</taxon>
        <taxon>Stephania</taxon>
    </lineage>
</organism>
<dbReference type="EMBL" id="JBBNAF010000007">
    <property type="protein sequence ID" value="KAK9128760.1"/>
    <property type="molecule type" value="Genomic_DNA"/>
</dbReference>
<reference evidence="1 2" key="1">
    <citation type="submission" date="2024-01" db="EMBL/GenBank/DDBJ databases">
        <title>Genome assemblies of Stephania.</title>
        <authorList>
            <person name="Yang L."/>
        </authorList>
    </citation>
    <scope>NUCLEOTIDE SEQUENCE [LARGE SCALE GENOMIC DNA]</scope>
    <source>
        <strain evidence="1">YNDBR</strain>
        <tissue evidence="1">Leaf</tissue>
    </source>
</reference>
<accession>A0AAP0J8U4</accession>
<evidence type="ECO:0000313" key="2">
    <source>
        <dbReference type="Proteomes" id="UP001420932"/>
    </source>
</evidence>
<comment type="caution">
    <text evidence="1">The sequence shown here is derived from an EMBL/GenBank/DDBJ whole genome shotgun (WGS) entry which is preliminary data.</text>
</comment>